<feature type="region of interest" description="Disordered" evidence="1">
    <location>
        <begin position="71"/>
        <end position="103"/>
    </location>
</feature>
<organism evidence="3 4">
    <name type="scientific">Antrihabitans cavernicola</name>
    <dbReference type="NCBI Taxonomy" id="2495913"/>
    <lineage>
        <taxon>Bacteria</taxon>
        <taxon>Bacillati</taxon>
        <taxon>Actinomycetota</taxon>
        <taxon>Actinomycetes</taxon>
        <taxon>Mycobacteriales</taxon>
        <taxon>Nocardiaceae</taxon>
        <taxon>Antrihabitans</taxon>
    </lineage>
</organism>
<sequence>MRNDTLGYIGYVSVLVGAAAGGLWLIALGHDATIHAIVAGTVSLVLLLGGIGTLLLIHLRRQADPVEPTTTAEEVAAYRSQHPPREIAGCERASTPPPQPRNR</sequence>
<protein>
    <submittedName>
        <fullName evidence="3">Uncharacterized protein</fullName>
    </submittedName>
</protein>
<keyword evidence="2" id="KW-0472">Membrane</keyword>
<comment type="caution">
    <text evidence="3">The sequence shown here is derived from an EMBL/GenBank/DDBJ whole genome shotgun (WGS) entry which is preliminary data.</text>
</comment>
<evidence type="ECO:0000256" key="1">
    <source>
        <dbReference type="SAM" id="MobiDB-lite"/>
    </source>
</evidence>
<feature type="transmembrane region" description="Helical" evidence="2">
    <location>
        <begin position="33"/>
        <end position="57"/>
    </location>
</feature>
<keyword evidence="2" id="KW-0812">Transmembrane</keyword>
<evidence type="ECO:0000256" key="2">
    <source>
        <dbReference type="SAM" id="Phobius"/>
    </source>
</evidence>
<dbReference type="Proteomes" id="UP000322244">
    <property type="component" value="Unassembled WGS sequence"/>
</dbReference>
<name>A0A5A7S0Z9_9NOCA</name>
<dbReference type="AlphaFoldDB" id="A0A5A7S0Z9"/>
<dbReference type="EMBL" id="VLNY01000028">
    <property type="protein sequence ID" value="KAA0016351.1"/>
    <property type="molecule type" value="Genomic_DNA"/>
</dbReference>
<evidence type="ECO:0000313" key="3">
    <source>
        <dbReference type="EMBL" id="KAA0016351.1"/>
    </source>
</evidence>
<reference evidence="3 4" key="1">
    <citation type="submission" date="2019-07" db="EMBL/GenBank/DDBJ databases">
        <title>Rhodococcus cavernicolus sp. nov., isolated from a cave.</title>
        <authorList>
            <person name="Lee S.D."/>
        </authorList>
    </citation>
    <scope>NUCLEOTIDE SEQUENCE [LARGE SCALE GENOMIC DNA]</scope>
    <source>
        <strain evidence="3 4">C1-24</strain>
    </source>
</reference>
<keyword evidence="4" id="KW-1185">Reference proteome</keyword>
<evidence type="ECO:0000313" key="4">
    <source>
        <dbReference type="Proteomes" id="UP000322244"/>
    </source>
</evidence>
<feature type="transmembrane region" description="Helical" evidence="2">
    <location>
        <begin position="7"/>
        <end position="27"/>
    </location>
</feature>
<gene>
    <name evidence="3" type="ORF">FOY51_26385</name>
</gene>
<proteinExistence type="predicted"/>
<keyword evidence="2" id="KW-1133">Transmembrane helix</keyword>
<dbReference type="RefSeq" id="WP_149433248.1">
    <property type="nucleotide sequence ID" value="NZ_VLNY01000028.1"/>
</dbReference>
<accession>A0A5A7S0Z9</accession>